<dbReference type="InterPro" id="IPR036778">
    <property type="entry name" value="OHCU_decarboxylase_sf"/>
</dbReference>
<dbReference type="AlphaFoldDB" id="A0A7W3TDL9"/>
<dbReference type="Gene3D" id="1.10.3330.10">
    <property type="entry name" value="Oxo-4-hydroxy-4-carboxy-5-ureidoimidazoline decarboxylase"/>
    <property type="match status" value="1"/>
</dbReference>
<evidence type="ECO:0000259" key="3">
    <source>
        <dbReference type="Pfam" id="PF09349"/>
    </source>
</evidence>
<evidence type="ECO:0000313" key="4">
    <source>
        <dbReference type="EMBL" id="MBB0244730.1"/>
    </source>
</evidence>
<organism evidence="4 5">
    <name type="scientific">Streptomyces alkaliphilus</name>
    <dbReference type="NCBI Taxonomy" id="1472722"/>
    <lineage>
        <taxon>Bacteria</taxon>
        <taxon>Bacillati</taxon>
        <taxon>Actinomycetota</taxon>
        <taxon>Actinomycetes</taxon>
        <taxon>Kitasatosporales</taxon>
        <taxon>Streptomycetaceae</taxon>
        <taxon>Streptomyces</taxon>
    </lineage>
</organism>
<evidence type="ECO:0000313" key="5">
    <source>
        <dbReference type="Proteomes" id="UP000538929"/>
    </source>
</evidence>
<evidence type="ECO:0000256" key="1">
    <source>
        <dbReference type="ARBA" id="ARBA00022631"/>
    </source>
</evidence>
<dbReference type="RefSeq" id="WP_182606308.1">
    <property type="nucleotide sequence ID" value="NZ_VKHT01000300.1"/>
</dbReference>
<accession>A0A7W3TDL9</accession>
<dbReference type="NCBIfam" id="NF010372">
    <property type="entry name" value="PRK13798.1"/>
    <property type="match status" value="1"/>
</dbReference>
<dbReference type="Proteomes" id="UP000538929">
    <property type="component" value="Unassembled WGS sequence"/>
</dbReference>
<protein>
    <submittedName>
        <fullName evidence="4">2-oxo-4-hydroxy-4-carboxy-5-ureidoimidazoline decarboxylase</fullName>
        <ecNumber evidence="4">4.1.1.97</ecNumber>
    </submittedName>
</protein>
<name>A0A7W3TDL9_9ACTN</name>
<feature type="region of interest" description="Disordered" evidence="2">
    <location>
        <begin position="1"/>
        <end position="20"/>
    </location>
</feature>
<sequence length="203" mass="21606">MPTAPDTAPGTGDGAAQTPGLRRLNAADPATAESLLLACCGSRRWARRVAEHRPYGDTDALLAAGDEAAYDLTPADLAEALSAEPRDAAALRVLAGAGETARTALRAALSVHEERFGHGFVLHLDPSHPEEWLDLTLTALRTRLLMDPETEREHAAEQLRRLARARLEHLVAGTAVPGPARHVDTPAARRTASHPDVPGRVPN</sequence>
<comment type="caution">
    <text evidence="4">The sequence shown here is derived from an EMBL/GenBank/DDBJ whole genome shotgun (WGS) entry which is preliminary data.</text>
</comment>
<dbReference type="SUPFAM" id="SSF158694">
    <property type="entry name" value="UraD-Like"/>
    <property type="match status" value="1"/>
</dbReference>
<evidence type="ECO:0000256" key="2">
    <source>
        <dbReference type="SAM" id="MobiDB-lite"/>
    </source>
</evidence>
<dbReference type="EC" id="4.1.1.97" evidence="4"/>
<keyword evidence="4" id="KW-0456">Lyase</keyword>
<reference evidence="5" key="1">
    <citation type="submission" date="2019-10" db="EMBL/GenBank/DDBJ databases">
        <title>Streptomyces sp. nov., a novel actinobacterium isolated from alkaline environment.</title>
        <authorList>
            <person name="Golinska P."/>
        </authorList>
    </citation>
    <scope>NUCLEOTIDE SEQUENCE [LARGE SCALE GENOMIC DNA]</scope>
    <source>
        <strain evidence="5">DSM 42118</strain>
    </source>
</reference>
<gene>
    <name evidence="4" type="ORF">FNQ90_11585</name>
</gene>
<dbReference type="GO" id="GO:0006144">
    <property type="term" value="P:purine nucleobase metabolic process"/>
    <property type="evidence" value="ECO:0007669"/>
    <property type="project" value="UniProtKB-KW"/>
</dbReference>
<keyword evidence="1" id="KW-0659">Purine metabolism</keyword>
<dbReference type="InterPro" id="IPR018020">
    <property type="entry name" value="OHCU_decarboxylase"/>
</dbReference>
<feature type="region of interest" description="Disordered" evidence="2">
    <location>
        <begin position="173"/>
        <end position="203"/>
    </location>
</feature>
<dbReference type="Pfam" id="PF09349">
    <property type="entry name" value="OHCU_decarbox"/>
    <property type="match status" value="1"/>
</dbReference>
<proteinExistence type="predicted"/>
<dbReference type="EMBL" id="VKHT01000300">
    <property type="protein sequence ID" value="MBB0244730.1"/>
    <property type="molecule type" value="Genomic_DNA"/>
</dbReference>
<feature type="domain" description="Oxo-4-hydroxy-4-carboxy-5-ureidoimidazoline decarboxylase" evidence="3">
    <location>
        <begin position="25"/>
        <end position="168"/>
    </location>
</feature>
<keyword evidence="5" id="KW-1185">Reference proteome</keyword>
<dbReference type="GO" id="GO:0051997">
    <property type="term" value="F:2-oxo-4-hydroxy-4-carboxy-5-ureidoimidazoline decarboxylase activity"/>
    <property type="evidence" value="ECO:0007669"/>
    <property type="project" value="UniProtKB-EC"/>
</dbReference>